<dbReference type="EMBL" id="QJPH01000424">
    <property type="protein sequence ID" value="PZN74528.1"/>
    <property type="molecule type" value="Genomic_DNA"/>
</dbReference>
<dbReference type="GO" id="GO:0005524">
    <property type="term" value="F:ATP binding"/>
    <property type="evidence" value="ECO:0007669"/>
    <property type="project" value="InterPro"/>
</dbReference>
<dbReference type="PANTHER" id="PTHR32182:SF22">
    <property type="entry name" value="ATP-DEPENDENT ENDONUCLEASE, OLD FAMILY-RELATED"/>
    <property type="match status" value="1"/>
</dbReference>
<organism evidence="3 4">
    <name type="scientific">Candidatus Methylumidiphilus alinenensis</name>
    <dbReference type="NCBI Taxonomy" id="2202197"/>
    <lineage>
        <taxon>Bacteria</taxon>
        <taxon>Pseudomonadati</taxon>
        <taxon>Pseudomonadota</taxon>
        <taxon>Gammaproteobacteria</taxon>
        <taxon>Methylococcales</taxon>
        <taxon>Candidatus Methylumidiphilus</taxon>
    </lineage>
</organism>
<dbReference type="Proteomes" id="UP000249396">
    <property type="component" value="Unassembled WGS sequence"/>
</dbReference>
<gene>
    <name evidence="3" type="ORF">DM484_21020</name>
</gene>
<feature type="domain" description="RecF/RecN/SMC N-terminal" evidence="1">
    <location>
        <begin position="2"/>
        <end position="44"/>
    </location>
</feature>
<evidence type="ECO:0000313" key="3">
    <source>
        <dbReference type="EMBL" id="PZN74528.1"/>
    </source>
</evidence>
<evidence type="ECO:0008006" key="5">
    <source>
        <dbReference type="Google" id="ProtNLM"/>
    </source>
</evidence>
<dbReference type="InterPro" id="IPR003959">
    <property type="entry name" value="ATPase_AAA_core"/>
</dbReference>
<dbReference type="InterPro" id="IPR027417">
    <property type="entry name" value="P-loop_NTPase"/>
</dbReference>
<dbReference type="AlphaFoldDB" id="A0A2W4R314"/>
<dbReference type="PANTHER" id="PTHR32182">
    <property type="entry name" value="DNA REPLICATION AND REPAIR PROTEIN RECF"/>
    <property type="match status" value="1"/>
</dbReference>
<dbReference type="InterPro" id="IPR003395">
    <property type="entry name" value="RecF/RecN/SMC_N"/>
</dbReference>
<dbReference type="Gene3D" id="3.40.50.300">
    <property type="entry name" value="P-loop containing nucleotide triphosphate hydrolases"/>
    <property type="match status" value="2"/>
</dbReference>
<sequence length="481" mass="53535">MLIRLHIKGFKSLADVEVHFGPFTCVAGANGSGKSNLFDAIQFLRDLTEYPIIEAATRVRDPLGKTGDIRALFTQQQGEHFGIMSFDADFIVSRSVRDDFNREATPKSTFLNYKLSLKYVEASKGLPERIELMKEDLSHITVSDAKSKLSFTANSTFFKSVINNQRRGIGYISTEPNQGSTIIRLHQDGGSSGRPVQIPAIGSPKTILGGINTNDYPTVLAARREMQNWALLQLEPSALRQPDAYSAESRVSANGAHMPATLWRLGAQTQVSNRLATLLDDVKSVRVERDESRRSYTLVVTRLDSTEHAARSLSDGTLRFLALAIIAEDRESGRLICLEEPENGIHPSRIQAIIELLKDMAVDINEEVNDDNPLRQVIINSHSPVVLGSLNTDDLVMARLTHSAGSTATTFEYVEDTWRAQIDENRPSVAPGMLMAYLQADDNQIETLKHETQLPLLKRKPKTTREYMNQLSLDFGENPIK</sequence>
<name>A0A2W4R314_9GAMM</name>
<comment type="caution">
    <text evidence="3">The sequence shown here is derived from an EMBL/GenBank/DDBJ whole genome shotgun (WGS) entry which is preliminary data.</text>
</comment>
<dbReference type="GO" id="GO:0016887">
    <property type="term" value="F:ATP hydrolysis activity"/>
    <property type="evidence" value="ECO:0007669"/>
    <property type="project" value="InterPro"/>
</dbReference>
<dbReference type="GO" id="GO:0000731">
    <property type="term" value="P:DNA synthesis involved in DNA repair"/>
    <property type="evidence" value="ECO:0007669"/>
    <property type="project" value="TreeGrafter"/>
</dbReference>
<accession>A0A2W4R314</accession>
<proteinExistence type="predicted"/>
<evidence type="ECO:0000259" key="1">
    <source>
        <dbReference type="Pfam" id="PF02463"/>
    </source>
</evidence>
<dbReference type="SUPFAM" id="SSF52540">
    <property type="entry name" value="P-loop containing nucleoside triphosphate hydrolases"/>
    <property type="match status" value="1"/>
</dbReference>
<feature type="domain" description="ATPase AAA-type core" evidence="2">
    <location>
        <begin position="302"/>
        <end position="387"/>
    </location>
</feature>
<dbReference type="Pfam" id="PF02463">
    <property type="entry name" value="SMC_N"/>
    <property type="match status" value="1"/>
</dbReference>
<dbReference type="Pfam" id="PF13304">
    <property type="entry name" value="AAA_21"/>
    <property type="match status" value="1"/>
</dbReference>
<evidence type="ECO:0000259" key="2">
    <source>
        <dbReference type="Pfam" id="PF13304"/>
    </source>
</evidence>
<evidence type="ECO:0000313" key="4">
    <source>
        <dbReference type="Proteomes" id="UP000249396"/>
    </source>
</evidence>
<protein>
    <recommendedName>
        <fullName evidence="5">ATPase</fullName>
    </recommendedName>
</protein>
<reference evidence="3 4" key="1">
    <citation type="journal article" date="2018" name="Aquat. Microb. Ecol.">
        <title>Gammaproteobacterial methanotrophs dominate.</title>
        <authorList>
            <person name="Rissanen A.J."/>
            <person name="Saarenheimo J."/>
            <person name="Tiirola M."/>
            <person name="Peura S."/>
            <person name="Aalto S.L."/>
            <person name="Karvinen A."/>
            <person name="Nykanen H."/>
        </authorList>
    </citation>
    <scope>NUCLEOTIDE SEQUENCE [LARGE SCALE GENOMIC DNA]</scope>
    <source>
        <strain evidence="3">AMbin10</strain>
    </source>
</reference>
<dbReference type="GO" id="GO:0006302">
    <property type="term" value="P:double-strand break repair"/>
    <property type="evidence" value="ECO:0007669"/>
    <property type="project" value="TreeGrafter"/>
</dbReference>